<evidence type="ECO:0000313" key="2">
    <source>
        <dbReference type="EMBL" id="MCI95378.1"/>
    </source>
</evidence>
<evidence type="ECO:0000256" key="1">
    <source>
        <dbReference type="SAM" id="MobiDB-lite"/>
    </source>
</evidence>
<keyword evidence="3" id="KW-1185">Reference proteome</keyword>
<dbReference type="AlphaFoldDB" id="A0A392W417"/>
<evidence type="ECO:0000313" key="3">
    <source>
        <dbReference type="Proteomes" id="UP000265520"/>
    </source>
</evidence>
<accession>A0A392W417</accession>
<dbReference type="Proteomes" id="UP000265520">
    <property type="component" value="Unassembled WGS sequence"/>
</dbReference>
<comment type="caution">
    <text evidence="2">The sequence shown here is derived from an EMBL/GenBank/DDBJ whole genome shotgun (WGS) entry which is preliminary data.</text>
</comment>
<protein>
    <submittedName>
        <fullName evidence="2">Uncharacterized protein</fullName>
    </submittedName>
</protein>
<proteinExistence type="predicted"/>
<organism evidence="2 3">
    <name type="scientific">Trifolium medium</name>
    <dbReference type="NCBI Taxonomy" id="97028"/>
    <lineage>
        <taxon>Eukaryota</taxon>
        <taxon>Viridiplantae</taxon>
        <taxon>Streptophyta</taxon>
        <taxon>Embryophyta</taxon>
        <taxon>Tracheophyta</taxon>
        <taxon>Spermatophyta</taxon>
        <taxon>Magnoliopsida</taxon>
        <taxon>eudicotyledons</taxon>
        <taxon>Gunneridae</taxon>
        <taxon>Pentapetalae</taxon>
        <taxon>rosids</taxon>
        <taxon>fabids</taxon>
        <taxon>Fabales</taxon>
        <taxon>Fabaceae</taxon>
        <taxon>Papilionoideae</taxon>
        <taxon>50 kb inversion clade</taxon>
        <taxon>NPAAA clade</taxon>
        <taxon>Hologalegina</taxon>
        <taxon>IRL clade</taxon>
        <taxon>Trifolieae</taxon>
        <taxon>Trifolium</taxon>
    </lineage>
</organism>
<feature type="region of interest" description="Disordered" evidence="1">
    <location>
        <begin position="1"/>
        <end position="20"/>
    </location>
</feature>
<dbReference type="EMBL" id="LXQA011385110">
    <property type="protein sequence ID" value="MCI95378.1"/>
    <property type="molecule type" value="Genomic_DNA"/>
</dbReference>
<feature type="non-terminal residue" evidence="2">
    <location>
        <position position="20"/>
    </location>
</feature>
<sequence length="20" mass="2079">MPSSDVGPDVVTLGTTSRYP</sequence>
<name>A0A392W417_9FABA</name>
<reference evidence="2 3" key="1">
    <citation type="journal article" date="2018" name="Front. Plant Sci.">
        <title>Red Clover (Trifolium pratense) and Zigzag Clover (T. medium) - A Picture of Genomic Similarities and Differences.</title>
        <authorList>
            <person name="Dluhosova J."/>
            <person name="Istvanek J."/>
            <person name="Nedelnik J."/>
            <person name="Repkova J."/>
        </authorList>
    </citation>
    <scope>NUCLEOTIDE SEQUENCE [LARGE SCALE GENOMIC DNA]</scope>
    <source>
        <strain evidence="3">cv. 10/8</strain>
        <tissue evidence="2">Leaf</tissue>
    </source>
</reference>